<accession>A0A846QJG0</accession>
<evidence type="ECO:0000256" key="1">
    <source>
        <dbReference type="SAM" id="Coils"/>
    </source>
</evidence>
<comment type="caution">
    <text evidence="2">The sequence shown here is derived from an EMBL/GenBank/DDBJ whole genome shotgun (WGS) entry which is preliminary data.</text>
</comment>
<keyword evidence="3" id="KW-1185">Reference proteome</keyword>
<dbReference type="Proteomes" id="UP000580856">
    <property type="component" value="Unassembled WGS sequence"/>
</dbReference>
<name>A0A846QJG0_9BACT</name>
<keyword evidence="1" id="KW-0175">Coiled coil</keyword>
<organism evidence="2 3">
    <name type="scientific">Desulfobaculum xiamenense</name>
    <dbReference type="NCBI Taxonomy" id="995050"/>
    <lineage>
        <taxon>Bacteria</taxon>
        <taxon>Pseudomonadati</taxon>
        <taxon>Thermodesulfobacteriota</taxon>
        <taxon>Desulfovibrionia</taxon>
        <taxon>Desulfovibrionales</taxon>
        <taxon>Desulfovibrionaceae</taxon>
        <taxon>Desulfobaculum</taxon>
    </lineage>
</organism>
<evidence type="ECO:0000313" key="2">
    <source>
        <dbReference type="EMBL" id="NJB69006.1"/>
    </source>
</evidence>
<evidence type="ECO:0000313" key="3">
    <source>
        <dbReference type="Proteomes" id="UP000580856"/>
    </source>
</evidence>
<dbReference type="RefSeq" id="WP_167942096.1">
    <property type="nucleotide sequence ID" value="NZ_JAATJA010000003.1"/>
</dbReference>
<dbReference type="AlphaFoldDB" id="A0A846QJG0"/>
<dbReference type="PANTHER" id="PTHR36508:SF1">
    <property type="entry name" value="PROTEIN SLYX"/>
    <property type="match status" value="1"/>
</dbReference>
<gene>
    <name evidence="2" type="ORF">GGQ74_002700</name>
</gene>
<dbReference type="PANTHER" id="PTHR36508">
    <property type="entry name" value="PROTEIN SLYX"/>
    <property type="match status" value="1"/>
</dbReference>
<dbReference type="Pfam" id="PF04102">
    <property type="entry name" value="SlyX"/>
    <property type="match status" value="1"/>
</dbReference>
<dbReference type="EMBL" id="JAATJA010000003">
    <property type="protein sequence ID" value="NJB69006.1"/>
    <property type="molecule type" value="Genomic_DNA"/>
</dbReference>
<proteinExistence type="predicted"/>
<reference evidence="2 3" key="1">
    <citation type="submission" date="2020-03" db="EMBL/GenBank/DDBJ databases">
        <title>Genomic Encyclopedia of Type Strains, Phase IV (KMG-IV): sequencing the most valuable type-strain genomes for metagenomic binning, comparative biology and taxonomic classification.</title>
        <authorList>
            <person name="Goeker M."/>
        </authorList>
    </citation>
    <scope>NUCLEOTIDE SEQUENCE [LARGE SCALE GENOMIC DNA]</scope>
    <source>
        <strain evidence="2 3">DSM 24233</strain>
    </source>
</reference>
<sequence length="70" mass="7882">MERTYEDRIIKLESDVALNLKVIDDLNDVIAAQQKQIDMLERRLDLVVSKLASIDMESGGGPADEVPPHY</sequence>
<protein>
    <submittedName>
        <fullName evidence="2">SlyX protein</fullName>
    </submittedName>
</protein>
<feature type="coiled-coil region" evidence="1">
    <location>
        <begin position="23"/>
        <end position="50"/>
    </location>
</feature>
<dbReference type="InterPro" id="IPR007236">
    <property type="entry name" value="SlyX"/>
</dbReference>